<evidence type="ECO:0000313" key="2">
    <source>
        <dbReference type="Proteomes" id="UP001292216"/>
    </source>
</evidence>
<proteinExistence type="predicted"/>
<evidence type="ECO:0008006" key="3">
    <source>
        <dbReference type="Google" id="ProtNLM"/>
    </source>
</evidence>
<dbReference type="EMBL" id="JAYERP010000001">
    <property type="protein sequence ID" value="MEA3570129.1"/>
    <property type="molecule type" value="Genomic_DNA"/>
</dbReference>
<sequence length="290" mass="32531">MKGISRRRPTYKYRLGKIIYGLLVTLILASCGINEARTPEQWFDFTWSGLAGCDTLTFRGLAALQRGNGQGLEESFSYTGRLQEHRELSIRGEPMGQRAGNPAGHLQTAGLAEPNGWEAKLRLEHGNWLVQSDDHNALLQGVVRLNPLEQLEEIRMAAKKTITSESGAARGTKVLRIEMDPAEATMRLKDRLLSEMELTREAGLAQLEQVPASQKEQLRNELSQIWTTGSKQLAVMLKQMKATVVYHLTIDRKSGLPSRLTSETTLNYLSPKGVPQREVLRTDNRFEGYQ</sequence>
<keyword evidence="2" id="KW-1185">Reference proteome</keyword>
<gene>
    <name evidence="1" type="ORF">U9M73_08935</name>
</gene>
<name>A0ABU5PJL6_9BACL</name>
<accession>A0ABU5PJL6</accession>
<evidence type="ECO:0000313" key="1">
    <source>
        <dbReference type="EMBL" id="MEA3570129.1"/>
    </source>
</evidence>
<reference evidence="1 2" key="1">
    <citation type="submission" date="2023-12" db="EMBL/GenBank/DDBJ databases">
        <title>Whole genome sequencing of Paenibacillus phoenicis isolated from the Phoenix Mars Lander spacecraft assembly facility.</title>
        <authorList>
            <person name="Garcia A."/>
            <person name="Venkateswaran K."/>
        </authorList>
    </citation>
    <scope>NUCLEOTIDE SEQUENCE [LARGE SCALE GENOMIC DNA]</scope>
    <source>
        <strain evidence="1 2">3PO2SA</strain>
    </source>
</reference>
<dbReference type="RefSeq" id="WP_323076899.1">
    <property type="nucleotide sequence ID" value="NZ_CBCSKM010000012.1"/>
</dbReference>
<protein>
    <recommendedName>
        <fullName evidence="3">Lipoprotein</fullName>
    </recommendedName>
</protein>
<comment type="caution">
    <text evidence="1">The sequence shown here is derived from an EMBL/GenBank/DDBJ whole genome shotgun (WGS) entry which is preliminary data.</text>
</comment>
<organism evidence="1 2">
    <name type="scientific">Paenibacillus phoenicis</name>
    <dbReference type="NCBI Taxonomy" id="554117"/>
    <lineage>
        <taxon>Bacteria</taxon>
        <taxon>Bacillati</taxon>
        <taxon>Bacillota</taxon>
        <taxon>Bacilli</taxon>
        <taxon>Bacillales</taxon>
        <taxon>Paenibacillaceae</taxon>
        <taxon>Paenibacillus</taxon>
    </lineage>
</organism>
<dbReference type="Proteomes" id="UP001292216">
    <property type="component" value="Unassembled WGS sequence"/>
</dbReference>
<dbReference type="PROSITE" id="PS51257">
    <property type="entry name" value="PROKAR_LIPOPROTEIN"/>
    <property type="match status" value="1"/>
</dbReference>